<name>A0A133XLK2_9RHOO</name>
<dbReference type="RefSeq" id="WP_066881492.1">
    <property type="nucleotide sequence ID" value="NZ_LODL01000010.1"/>
</dbReference>
<dbReference type="AlphaFoldDB" id="A0A133XLK2"/>
<dbReference type="NCBIfam" id="NF038228">
    <property type="entry name" value="IcmH_DotU_IVB"/>
    <property type="match status" value="1"/>
</dbReference>
<feature type="domain" description="Type IV / VI secretion system DotU" evidence="2">
    <location>
        <begin position="28"/>
        <end position="226"/>
    </location>
</feature>
<feature type="transmembrane region" description="Helical" evidence="1">
    <location>
        <begin position="204"/>
        <end position="224"/>
    </location>
</feature>
<keyword evidence="1" id="KW-0812">Transmembrane</keyword>
<gene>
    <name evidence="3" type="ORF">AT959_05655</name>
</gene>
<keyword evidence="1" id="KW-1133">Transmembrane helix</keyword>
<protein>
    <submittedName>
        <fullName evidence="3">Type VI secretion system protein ImpK</fullName>
    </submittedName>
</protein>
<accession>A0A133XLK2</accession>
<dbReference type="PANTHER" id="PTHR38033:SF1">
    <property type="entry name" value="DOTU FAMILY TYPE IV_VI SECRETION SYSTEM PROTEIN"/>
    <property type="match status" value="1"/>
</dbReference>
<dbReference type="InterPro" id="IPR038522">
    <property type="entry name" value="T4/T6SS_DotU_sf"/>
</dbReference>
<evidence type="ECO:0000313" key="3">
    <source>
        <dbReference type="EMBL" id="KXB31829.1"/>
    </source>
</evidence>
<reference evidence="3 4" key="1">
    <citation type="submission" date="2015-12" db="EMBL/GenBank/DDBJ databases">
        <title>Nitrous oxide reduction kinetics distinguish bacteria harboring typical versus atypical NosZ.</title>
        <authorList>
            <person name="Yoon S."/>
            <person name="Nissen S."/>
            <person name="Park D."/>
            <person name="Sanford R.A."/>
            <person name="Loeffler F.E."/>
        </authorList>
    </citation>
    <scope>NUCLEOTIDE SEQUENCE [LARGE SCALE GENOMIC DNA]</scope>
    <source>
        <strain evidence="3 4">ATCC BAA-841</strain>
    </source>
</reference>
<comment type="caution">
    <text evidence="3">The sequence shown here is derived from an EMBL/GenBank/DDBJ whole genome shotgun (WGS) entry which is preliminary data.</text>
</comment>
<proteinExistence type="predicted"/>
<keyword evidence="1" id="KW-0472">Membrane</keyword>
<evidence type="ECO:0000259" key="2">
    <source>
        <dbReference type="Pfam" id="PF09850"/>
    </source>
</evidence>
<dbReference type="NCBIfam" id="TIGR03349">
    <property type="entry name" value="IV_VI_DotU"/>
    <property type="match status" value="1"/>
</dbReference>
<organism evidence="3 4">
    <name type="scientific">Dechloromonas denitrificans</name>
    <dbReference type="NCBI Taxonomy" id="281362"/>
    <lineage>
        <taxon>Bacteria</taxon>
        <taxon>Pseudomonadati</taxon>
        <taxon>Pseudomonadota</taxon>
        <taxon>Betaproteobacteria</taxon>
        <taxon>Rhodocyclales</taxon>
        <taxon>Azonexaceae</taxon>
        <taxon>Dechloromonas</taxon>
    </lineage>
</organism>
<evidence type="ECO:0000313" key="4">
    <source>
        <dbReference type="Proteomes" id="UP000070186"/>
    </source>
</evidence>
<keyword evidence="4" id="KW-1185">Reference proteome</keyword>
<dbReference type="EMBL" id="LODL01000010">
    <property type="protein sequence ID" value="KXB31829.1"/>
    <property type="molecule type" value="Genomic_DNA"/>
</dbReference>
<evidence type="ECO:0000256" key="1">
    <source>
        <dbReference type="SAM" id="Phobius"/>
    </source>
</evidence>
<dbReference type="Pfam" id="PF09850">
    <property type="entry name" value="DotU"/>
    <property type="match status" value="1"/>
</dbReference>
<sequence>MTLAPSLFSVAPDADAQQPASEQPARSLVDLLYDGFYMLILLHNRSNPKDSDEFSGNIQKFLDQFERIAKKCNFNAEDIFDAKYAFCAAVDEAILASGMNIREVWERRPLQLVLFGDQLAGEHFFDKLEAARNGGASRINALEVFHMCLLVGFKGRYLLEGPEKLKYLTSQLGEQIAHIKGKAAAFAPHWAAPDSIANAIKRDIPVWVITSVLALLGLMAYAGLNWHADNTVAQALSPFKNIIQLAPRAPTLTITLP</sequence>
<dbReference type="InterPro" id="IPR017732">
    <property type="entry name" value="T4/T6SS_DotU"/>
</dbReference>
<dbReference type="PANTHER" id="PTHR38033">
    <property type="entry name" value="MEMBRANE PROTEIN-RELATED"/>
    <property type="match status" value="1"/>
</dbReference>
<dbReference type="Gene3D" id="1.25.40.590">
    <property type="entry name" value="Type IV / VI secretion system, DotU"/>
    <property type="match status" value="1"/>
</dbReference>
<dbReference type="STRING" id="281362.AT959_05655"/>
<dbReference type="Proteomes" id="UP000070186">
    <property type="component" value="Unassembled WGS sequence"/>
</dbReference>